<gene>
    <name evidence="1" type="ORF">ETD96_31050</name>
</gene>
<dbReference type="RefSeq" id="WP_138640048.1">
    <property type="nucleotide sequence ID" value="NZ_JBIAFF010000015.1"/>
</dbReference>
<reference evidence="1 2" key="1">
    <citation type="submission" date="2019-05" db="EMBL/GenBank/DDBJ databases">
        <title>Draft genome sequence of Actinomadura geliboluensis A8036.</title>
        <authorList>
            <person name="Saricaoglu S."/>
            <person name="Isik K."/>
        </authorList>
    </citation>
    <scope>NUCLEOTIDE SEQUENCE [LARGE SCALE GENOMIC DNA]</scope>
    <source>
        <strain evidence="1 2">A8036</strain>
    </source>
</reference>
<sequence length="73" mass="7812">MDGQDEPAGAAAQWEYRVSVVKLNPVGGVHAHALQETLDKAGRAGWQCAGVIGPDRQGVFRLIFQRPRRAGSG</sequence>
<dbReference type="AlphaFoldDB" id="A0A5S4GH26"/>
<evidence type="ECO:0000313" key="1">
    <source>
        <dbReference type="EMBL" id="TMR31824.1"/>
    </source>
</evidence>
<dbReference type="EMBL" id="VCKZ01000289">
    <property type="protein sequence ID" value="TMR31824.1"/>
    <property type="molecule type" value="Genomic_DNA"/>
</dbReference>
<dbReference type="Proteomes" id="UP000305238">
    <property type="component" value="Unassembled WGS sequence"/>
</dbReference>
<protein>
    <recommendedName>
        <fullName evidence="3">DUF4177 domain-containing protein</fullName>
    </recommendedName>
</protein>
<name>A0A5S4GH26_9ACTN</name>
<proteinExistence type="predicted"/>
<comment type="caution">
    <text evidence="1">The sequence shown here is derived from an EMBL/GenBank/DDBJ whole genome shotgun (WGS) entry which is preliminary data.</text>
</comment>
<evidence type="ECO:0008006" key="3">
    <source>
        <dbReference type="Google" id="ProtNLM"/>
    </source>
</evidence>
<organism evidence="1 2">
    <name type="scientific">Actinomadura geliboluensis</name>
    <dbReference type="NCBI Taxonomy" id="882440"/>
    <lineage>
        <taxon>Bacteria</taxon>
        <taxon>Bacillati</taxon>
        <taxon>Actinomycetota</taxon>
        <taxon>Actinomycetes</taxon>
        <taxon>Streptosporangiales</taxon>
        <taxon>Thermomonosporaceae</taxon>
        <taxon>Actinomadura</taxon>
    </lineage>
</organism>
<accession>A0A5S4GH26</accession>
<dbReference type="OrthoDB" id="9799495at2"/>
<keyword evidence="2" id="KW-1185">Reference proteome</keyword>
<evidence type="ECO:0000313" key="2">
    <source>
        <dbReference type="Proteomes" id="UP000305238"/>
    </source>
</evidence>